<reference evidence="3" key="1">
    <citation type="submission" date="2019-04" db="EMBL/GenBank/DDBJ databases">
        <title>Draft genome sequence of Pseudonocardiaceae bacterium SL3-2-4.</title>
        <authorList>
            <person name="Ningsih F."/>
            <person name="Yokota A."/>
            <person name="Sakai Y."/>
            <person name="Nanatani K."/>
            <person name="Yabe S."/>
            <person name="Oetari A."/>
            <person name="Sjamsuridzal W."/>
        </authorList>
    </citation>
    <scope>NUCLEOTIDE SEQUENCE [LARGE SCALE GENOMIC DNA]</scope>
    <source>
        <strain evidence="3">SL3-2-4</strain>
    </source>
</reference>
<dbReference type="AlphaFoldDB" id="A0A4D4J9H0"/>
<organism evidence="2 3">
    <name type="scientific">Gandjariella thermophila</name>
    <dbReference type="NCBI Taxonomy" id="1931992"/>
    <lineage>
        <taxon>Bacteria</taxon>
        <taxon>Bacillati</taxon>
        <taxon>Actinomycetota</taxon>
        <taxon>Actinomycetes</taxon>
        <taxon>Pseudonocardiales</taxon>
        <taxon>Pseudonocardiaceae</taxon>
        <taxon>Gandjariella</taxon>
    </lineage>
</organism>
<sequence length="74" mass="7550">MSEHQVRRGQAVTWLVLGGAFATVGLVNLALAATCGELWPVGVAAATLLAALGSLRGALGERRRARPDGGRPAS</sequence>
<dbReference type="EMBL" id="BJFL01000039">
    <property type="protein sequence ID" value="GDY33311.1"/>
    <property type="molecule type" value="Genomic_DNA"/>
</dbReference>
<feature type="transmembrane region" description="Helical" evidence="1">
    <location>
        <begin position="12"/>
        <end position="32"/>
    </location>
</feature>
<evidence type="ECO:0000256" key="1">
    <source>
        <dbReference type="SAM" id="Phobius"/>
    </source>
</evidence>
<gene>
    <name evidence="2" type="ORF">GTS_49440</name>
</gene>
<protein>
    <submittedName>
        <fullName evidence="2">Uncharacterized protein</fullName>
    </submittedName>
</protein>
<feature type="transmembrane region" description="Helical" evidence="1">
    <location>
        <begin position="38"/>
        <end position="59"/>
    </location>
</feature>
<dbReference type="Proteomes" id="UP000298860">
    <property type="component" value="Unassembled WGS sequence"/>
</dbReference>
<accession>A0A4D4J9H0</accession>
<proteinExistence type="predicted"/>
<dbReference type="RefSeq" id="WP_137816274.1">
    <property type="nucleotide sequence ID" value="NZ_BJFL01000039.1"/>
</dbReference>
<keyword evidence="1" id="KW-1133">Transmembrane helix</keyword>
<keyword evidence="1" id="KW-0812">Transmembrane</keyword>
<keyword evidence="1" id="KW-0472">Membrane</keyword>
<evidence type="ECO:0000313" key="2">
    <source>
        <dbReference type="EMBL" id="GDY33311.1"/>
    </source>
</evidence>
<name>A0A4D4J9H0_9PSEU</name>
<evidence type="ECO:0000313" key="3">
    <source>
        <dbReference type="Proteomes" id="UP000298860"/>
    </source>
</evidence>
<comment type="caution">
    <text evidence="2">The sequence shown here is derived from an EMBL/GenBank/DDBJ whole genome shotgun (WGS) entry which is preliminary data.</text>
</comment>
<keyword evidence="3" id="KW-1185">Reference proteome</keyword>